<feature type="region of interest" description="Disordered" evidence="1">
    <location>
        <begin position="33"/>
        <end position="62"/>
    </location>
</feature>
<proteinExistence type="predicted"/>
<dbReference type="AlphaFoldDB" id="A0AAD6TDZ8"/>
<feature type="compositionally biased region" description="Acidic residues" evidence="1">
    <location>
        <begin position="152"/>
        <end position="214"/>
    </location>
</feature>
<evidence type="ECO:0000313" key="3">
    <source>
        <dbReference type="EMBL" id="KAJ7044459.1"/>
    </source>
</evidence>
<protein>
    <recommendedName>
        <fullName evidence="2">Restriction of telomere capping protein 4 C-terminal domain-containing protein</fullName>
    </recommendedName>
</protein>
<feature type="compositionally biased region" description="Basic and acidic residues" evidence="1">
    <location>
        <begin position="51"/>
        <end position="61"/>
    </location>
</feature>
<name>A0AAD6TDZ8_9AGAR</name>
<gene>
    <name evidence="3" type="ORF">C8F04DRAFT_1356929</name>
</gene>
<dbReference type="Proteomes" id="UP001218188">
    <property type="component" value="Unassembled WGS sequence"/>
</dbReference>
<comment type="caution">
    <text evidence="3">The sequence shown here is derived from an EMBL/GenBank/DDBJ whole genome shotgun (WGS) entry which is preliminary data.</text>
</comment>
<sequence>MAPSKALRNAAETTHMLQEKLAAAEAQLSRELVSRKVQEARSSAPNSYHPQEPHTAPKKDSQAVTTILLQRIVKDMVHQELNVSTTISKQEKTRLEATIIKIGKIAPYFRRFAGSWPVHDMIRTYLLNMQTRRRKDLADEKEWMEASVDGVDTAEEGGDIDADADEEAEQAEEAVDTDDEEKVVNDDTGEQSAEEDEEGENGEGENDEDEYCDDEEKEIVIPPKKTKASSGKSLSAATSVQRGLYTQPLPYADISATEEEEGGRFTGRCASSEENLRFKVGSQGSGVSILNLEICAAITEENKKDGYLRLGARNQWPVDIDFSATVPRILELKELMLDMFRSQQTLQNSLVFQHFLTNIGYKLFRLAISQSKARFNNAVLGRRCGNELDHVSCNKLPLTSSSYGPKGDFVITSTIYRMLSTEDEQLETDLCSTRSAIISEDPDVFDGYDASSNLISIKDFVSFILTPYIASLLISEDQDIDLEEATKVLAQRNDFGDLLQREDDNDPATDTIHRTNIRAMKGGNNHFFAQAFPFTKPPKKQKAERPQGLSLMDFDEVSVKTYSNLTTVNAVDLVVMGKFGSVHTP</sequence>
<evidence type="ECO:0000313" key="4">
    <source>
        <dbReference type="Proteomes" id="UP001218188"/>
    </source>
</evidence>
<feature type="compositionally biased region" description="Polar residues" evidence="1">
    <location>
        <begin position="40"/>
        <end position="49"/>
    </location>
</feature>
<organism evidence="3 4">
    <name type="scientific">Mycena alexandri</name>
    <dbReference type="NCBI Taxonomy" id="1745969"/>
    <lineage>
        <taxon>Eukaryota</taxon>
        <taxon>Fungi</taxon>
        <taxon>Dikarya</taxon>
        <taxon>Basidiomycota</taxon>
        <taxon>Agaricomycotina</taxon>
        <taxon>Agaricomycetes</taxon>
        <taxon>Agaricomycetidae</taxon>
        <taxon>Agaricales</taxon>
        <taxon>Marasmiineae</taxon>
        <taxon>Mycenaceae</taxon>
        <taxon>Mycena</taxon>
    </lineage>
</organism>
<feature type="region of interest" description="Disordered" evidence="1">
    <location>
        <begin position="138"/>
        <end position="214"/>
    </location>
</feature>
<dbReference type="Pfam" id="PF14474">
    <property type="entry name" value="RTC4"/>
    <property type="match status" value="1"/>
</dbReference>
<reference evidence="3" key="1">
    <citation type="submission" date="2023-03" db="EMBL/GenBank/DDBJ databases">
        <title>Massive genome expansion in bonnet fungi (Mycena s.s.) driven by repeated elements and novel gene families across ecological guilds.</title>
        <authorList>
            <consortium name="Lawrence Berkeley National Laboratory"/>
            <person name="Harder C.B."/>
            <person name="Miyauchi S."/>
            <person name="Viragh M."/>
            <person name="Kuo A."/>
            <person name="Thoen E."/>
            <person name="Andreopoulos B."/>
            <person name="Lu D."/>
            <person name="Skrede I."/>
            <person name="Drula E."/>
            <person name="Henrissat B."/>
            <person name="Morin E."/>
            <person name="Kohler A."/>
            <person name="Barry K."/>
            <person name="LaButti K."/>
            <person name="Morin E."/>
            <person name="Salamov A."/>
            <person name="Lipzen A."/>
            <person name="Mereny Z."/>
            <person name="Hegedus B."/>
            <person name="Baldrian P."/>
            <person name="Stursova M."/>
            <person name="Weitz H."/>
            <person name="Taylor A."/>
            <person name="Grigoriev I.V."/>
            <person name="Nagy L.G."/>
            <person name="Martin F."/>
            <person name="Kauserud H."/>
        </authorList>
    </citation>
    <scope>NUCLEOTIDE SEQUENCE</scope>
    <source>
        <strain evidence="3">CBHHK200</strain>
    </source>
</reference>
<evidence type="ECO:0000256" key="1">
    <source>
        <dbReference type="SAM" id="MobiDB-lite"/>
    </source>
</evidence>
<keyword evidence="4" id="KW-1185">Reference proteome</keyword>
<dbReference type="InterPro" id="IPR028094">
    <property type="entry name" value="RTC4_C"/>
</dbReference>
<accession>A0AAD6TDZ8</accession>
<feature type="domain" description="Restriction of telomere capping protein 4 C-terminal" evidence="2">
    <location>
        <begin position="403"/>
        <end position="500"/>
    </location>
</feature>
<dbReference type="EMBL" id="JARJCM010000007">
    <property type="protein sequence ID" value="KAJ7044459.1"/>
    <property type="molecule type" value="Genomic_DNA"/>
</dbReference>
<evidence type="ECO:0000259" key="2">
    <source>
        <dbReference type="Pfam" id="PF14474"/>
    </source>
</evidence>